<feature type="transmembrane region" description="Helical" evidence="1">
    <location>
        <begin position="142"/>
        <end position="166"/>
    </location>
</feature>
<organism evidence="2 3">
    <name type="scientific">Paramarasmius palmivorus</name>
    <dbReference type="NCBI Taxonomy" id="297713"/>
    <lineage>
        <taxon>Eukaryota</taxon>
        <taxon>Fungi</taxon>
        <taxon>Dikarya</taxon>
        <taxon>Basidiomycota</taxon>
        <taxon>Agaricomycotina</taxon>
        <taxon>Agaricomycetes</taxon>
        <taxon>Agaricomycetidae</taxon>
        <taxon>Agaricales</taxon>
        <taxon>Marasmiineae</taxon>
        <taxon>Marasmiaceae</taxon>
        <taxon>Paramarasmius</taxon>
    </lineage>
</organism>
<keyword evidence="3" id="KW-1185">Reference proteome</keyword>
<dbReference type="EMBL" id="JAYKXP010000023">
    <property type="protein sequence ID" value="KAK7045827.1"/>
    <property type="molecule type" value="Genomic_DNA"/>
</dbReference>
<feature type="transmembrane region" description="Helical" evidence="1">
    <location>
        <begin position="64"/>
        <end position="86"/>
    </location>
</feature>
<sequence length="277" mass="30324">MLCNVISLGRDLSHPGSTISTGQMGIDSISLRLIIAHQAFYILSNTISELVLLYRVYVIWSSRVVTIIPSIFILADLVVGLAGTFMHTEASQTETSIILFRIVFMVLNFVTNLMLTMLLAFKICHIGRHALEILGLDVAKRYKTIVAIIFESGIMYPLALLLFLILEARSMSSDGISSGMNSGSSSVVYEILPFIVAIAPTLVLVRSWLGLCVVHLDQTISLYQSGARGDEGELSERKVAANLPEGCTICSTEPNILAESPLEEWERPFTHVSTSTA</sequence>
<feature type="transmembrane region" description="Helical" evidence="1">
    <location>
        <begin position="186"/>
        <end position="205"/>
    </location>
</feature>
<evidence type="ECO:0000256" key="1">
    <source>
        <dbReference type="SAM" id="Phobius"/>
    </source>
</evidence>
<comment type="caution">
    <text evidence="2">The sequence shown here is derived from an EMBL/GenBank/DDBJ whole genome shotgun (WGS) entry which is preliminary data.</text>
</comment>
<gene>
    <name evidence="2" type="ORF">VNI00_007238</name>
</gene>
<reference evidence="2 3" key="1">
    <citation type="submission" date="2024-01" db="EMBL/GenBank/DDBJ databases">
        <title>A draft genome for a cacao thread blight-causing isolate of Paramarasmius palmivorus.</title>
        <authorList>
            <person name="Baruah I.K."/>
            <person name="Bukari Y."/>
            <person name="Amoako-Attah I."/>
            <person name="Meinhardt L.W."/>
            <person name="Bailey B.A."/>
            <person name="Cohen S.P."/>
        </authorList>
    </citation>
    <scope>NUCLEOTIDE SEQUENCE [LARGE SCALE GENOMIC DNA]</scope>
    <source>
        <strain evidence="2 3">GH-12</strain>
    </source>
</reference>
<protein>
    <submittedName>
        <fullName evidence="2">Uncharacterized protein</fullName>
    </submittedName>
</protein>
<proteinExistence type="predicted"/>
<feature type="transmembrane region" description="Helical" evidence="1">
    <location>
        <begin position="98"/>
        <end position="121"/>
    </location>
</feature>
<name>A0AAW0D6B6_9AGAR</name>
<accession>A0AAW0D6B6</accession>
<evidence type="ECO:0000313" key="3">
    <source>
        <dbReference type="Proteomes" id="UP001383192"/>
    </source>
</evidence>
<evidence type="ECO:0000313" key="2">
    <source>
        <dbReference type="EMBL" id="KAK7045827.1"/>
    </source>
</evidence>
<keyword evidence="1" id="KW-0812">Transmembrane</keyword>
<dbReference type="AlphaFoldDB" id="A0AAW0D6B6"/>
<dbReference type="Proteomes" id="UP001383192">
    <property type="component" value="Unassembled WGS sequence"/>
</dbReference>
<keyword evidence="1" id="KW-0472">Membrane</keyword>
<keyword evidence="1" id="KW-1133">Transmembrane helix</keyword>